<comment type="similarity">
    <text evidence="1">Belongs to the UDP-glycosyltransferase family.</text>
</comment>
<dbReference type="Gene3D" id="3.40.50.2000">
    <property type="entry name" value="Glycogen Phosphorylase B"/>
    <property type="match status" value="2"/>
</dbReference>
<dbReference type="FunFam" id="3.40.50.2000:FF:000108">
    <property type="entry name" value="UDP-glycosyltransferase 83A1"/>
    <property type="match status" value="1"/>
</dbReference>
<evidence type="ECO:0000256" key="2">
    <source>
        <dbReference type="ARBA" id="ARBA00022679"/>
    </source>
</evidence>
<dbReference type="GO" id="GO:0080043">
    <property type="term" value="F:quercetin 3-O-glucosyltransferase activity"/>
    <property type="evidence" value="ECO:0007669"/>
    <property type="project" value="TreeGrafter"/>
</dbReference>
<dbReference type="EMBL" id="OIVN01000697">
    <property type="protein sequence ID" value="SPC84249.1"/>
    <property type="molecule type" value="Genomic_DNA"/>
</dbReference>
<dbReference type="AlphaFoldDB" id="A0A2N9FBN9"/>
<dbReference type="PANTHER" id="PTHR11926:SF1555">
    <property type="entry name" value="UDP-GLYCOSYLTRANSFERASE 83A1-LIKE"/>
    <property type="match status" value="1"/>
</dbReference>
<keyword evidence="2" id="KW-0808">Transferase</keyword>
<name>A0A2N9FBN9_FAGSY</name>
<dbReference type="PANTHER" id="PTHR11926">
    <property type="entry name" value="GLUCOSYL/GLUCURONOSYL TRANSFERASES"/>
    <property type="match status" value="1"/>
</dbReference>
<dbReference type="CDD" id="cd03784">
    <property type="entry name" value="GT1_Gtf-like"/>
    <property type="match status" value="1"/>
</dbReference>
<dbReference type="SUPFAM" id="SSF53756">
    <property type="entry name" value="UDP-Glycosyltransferase/glycogen phosphorylase"/>
    <property type="match status" value="1"/>
</dbReference>
<evidence type="ECO:0000256" key="1">
    <source>
        <dbReference type="ARBA" id="ARBA00009995"/>
    </source>
</evidence>
<accession>A0A2N9FBN9</accession>
<reference evidence="3" key="1">
    <citation type="submission" date="2018-02" db="EMBL/GenBank/DDBJ databases">
        <authorList>
            <person name="Cohen D.B."/>
            <person name="Kent A.D."/>
        </authorList>
    </citation>
    <scope>NUCLEOTIDE SEQUENCE</scope>
</reference>
<proteinExistence type="inferred from homology"/>
<evidence type="ECO:0008006" key="4">
    <source>
        <dbReference type="Google" id="ProtNLM"/>
    </source>
</evidence>
<gene>
    <name evidence="3" type="ORF">FSB_LOCUS12131</name>
</gene>
<evidence type="ECO:0000313" key="3">
    <source>
        <dbReference type="EMBL" id="SPC84249.1"/>
    </source>
</evidence>
<dbReference type="GO" id="GO:0080044">
    <property type="term" value="F:quercetin 7-O-glucosyltransferase activity"/>
    <property type="evidence" value="ECO:0007669"/>
    <property type="project" value="TreeGrafter"/>
</dbReference>
<dbReference type="InterPro" id="IPR002213">
    <property type="entry name" value="UDP_glucos_trans"/>
</dbReference>
<organism evidence="3">
    <name type="scientific">Fagus sylvatica</name>
    <name type="common">Beechnut</name>
    <dbReference type="NCBI Taxonomy" id="28930"/>
    <lineage>
        <taxon>Eukaryota</taxon>
        <taxon>Viridiplantae</taxon>
        <taxon>Streptophyta</taxon>
        <taxon>Embryophyta</taxon>
        <taxon>Tracheophyta</taxon>
        <taxon>Spermatophyta</taxon>
        <taxon>Magnoliopsida</taxon>
        <taxon>eudicotyledons</taxon>
        <taxon>Gunneridae</taxon>
        <taxon>Pentapetalae</taxon>
        <taxon>rosids</taxon>
        <taxon>fabids</taxon>
        <taxon>Fagales</taxon>
        <taxon>Fagaceae</taxon>
        <taxon>Fagus</taxon>
    </lineage>
</organism>
<sequence>MGNPHILVIPYPAQGHIIPLLELSQCLVEHGLRITFVNTEYNHNRIMNAKAMKDKIGDQIHLVSIPDGLETLEHRNKPGKLSEVVLTVMPGKLEELIEQINGSDGEEITCVLADQSIGWALEIAEKKRIRRAAFCPAAAALLVLGFSIPNLIEDGIIADDGTPTEKEIIHLSPGMPAMSTENFVWTCVGNLTMQKNIFELLVRNNQSVKVIEWLLCNSTYDLEPATFTLAPNILPIGPLLASNRLGDSVGNFWPEDTNCLKWLNQQPPCSVIYISFGSFTIFYLTQFQELALGLELCNRPFLWVVRPDITDATKYSYPKEFQNRVAHSRVHGGLGTATEGSEPSFSCLLPQPLWLELYHGRCKQWDSVLVLAILC</sequence>
<protein>
    <recommendedName>
        <fullName evidence="4">UDP-glycosyltransferases domain-containing protein</fullName>
    </recommendedName>
</protein>